<protein>
    <recommendedName>
        <fullName evidence="4">Secreted protein</fullName>
    </recommendedName>
</protein>
<organism evidence="2 3">
    <name type="scientific">Mycolicibacterium neoaurum</name>
    <name type="common">Mycobacterium neoaurum</name>
    <dbReference type="NCBI Taxonomy" id="1795"/>
    <lineage>
        <taxon>Bacteria</taxon>
        <taxon>Bacillati</taxon>
        <taxon>Actinomycetota</taxon>
        <taxon>Actinomycetes</taxon>
        <taxon>Mycobacteriales</taxon>
        <taxon>Mycobacteriaceae</taxon>
        <taxon>Mycolicibacterium</taxon>
    </lineage>
</organism>
<evidence type="ECO:0000313" key="2">
    <source>
        <dbReference type="EMBL" id="CDQ44578.1"/>
    </source>
</evidence>
<dbReference type="EMBL" id="LK021338">
    <property type="protein sequence ID" value="CDQ44578.1"/>
    <property type="molecule type" value="Genomic_DNA"/>
</dbReference>
<accession>A0AAV2WL23</accession>
<dbReference type="Proteomes" id="UP000028864">
    <property type="component" value="Unassembled WGS sequence"/>
</dbReference>
<evidence type="ECO:0000313" key="3">
    <source>
        <dbReference type="Proteomes" id="UP000028864"/>
    </source>
</evidence>
<feature type="chain" id="PRO_5043909731" description="Secreted protein" evidence="1">
    <location>
        <begin position="28"/>
        <end position="138"/>
    </location>
</feature>
<reference evidence="2" key="2">
    <citation type="submission" date="2015-09" db="EMBL/GenBank/DDBJ databases">
        <title>Draft genome sequence of Mycobacterium neoaurum DSM 44074.</title>
        <authorList>
            <person name="Croce O."/>
            <person name="Robert C."/>
            <person name="Raoult D."/>
            <person name="Drancourt M."/>
        </authorList>
    </citation>
    <scope>NUCLEOTIDE SEQUENCE</scope>
    <source>
        <strain evidence="2">DSM 44074</strain>
    </source>
</reference>
<keyword evidence="1" id="KW-0732">Signal</keyword>
<gene>
    <name evidence="2" type="ORF">BN1047_02458</name>
</gene>
<sequence>MSRARRLLSSAICLGAAGMGVAGPARAEPPVPHQVTYTVTTETPVSAAVYFRQSDPPSWADYSHNPYVFSPKVDVEIGPDRPWVLHATLLDPARWAMVSATSGRAQVEPMFRCQLAVDGVVVATSSGPKGALCAMRHF</sequence>
<name>A0AAV2WL23_MYCNE</name>
<dbReference type="AlphaFoldDB" id="A0AAV2WL23"/>
<proteinExistence type="predicted"/>
<dbReference type="PIRSF" id="PIRSF021591">
    <property type="entry name" value="UCP021591"/>
    <property type="match status" value="1"/>
</dbReference>
<dbReference type="RefSeq" id="WP_030136528.1">
    <property type="nucleotide sequence ID" value="NZ_LK021338.1"/>
</dbReference>
<evidence type="ECO:0000256" key="1">
    <source>
        <dbReference type="SAM" id="SignalP"/>
    </source>
</evidence>
<feature type="signal peptide" evidence="1">
    <location>
        <begin position="1"/>
        <end position="27"/>
    </location>
</feature>
<dbReference type="InterPro" id="IPR016793">
    <property type="entry name" value="UCP021591"/>
</dbReference>
<evidence type="ECO:0008006" key="4">
    <source>
        <dbReference type="Google" id="ProtNLM"/>
    </source>
</evidence>
<reference evidence="2" key="1">
    <citation type="submission" date="2014-05" db="EMBL/GenBank/DDBJ databases">
        <authorList>
            <person name="Urmite Genomes"/>
        </authorList>
    </citation>
    <scope>NUCLEOTIDE SEQUENCE</scope>
    <source>
        <strain evidence="2">DSM 44074</strain>
    </source>
</reference>